<keyword evidence="2" id="KW-0808">Transferase</keyword>
<name>A0ABT7V458_9ACTN</name>
<dbReference type="Proteomes" id="UP001529256">
    <property type="component" value="Unassembled WGS sequence"/>
</dbReference>
<reference evidence="5 6" key="3">
    <citation type="submission" date="2023-06" db="EMBL/GenBank/DDBJ databases">
        <authorList>
            <person name="Zeman M."/>
            <person name="Kubasova T."/>
            <person name="Jahodarova E."/>
            <person name="Nykrynova M."/>
            <person name="Rychlik I."/>
        </authorList>
    </citation>
    <scope>NUCLEOTIDE SEQUENCE [LARGE SCALE GENOMIC DNA]</scope>
    <source>
        <strain evidence="5 6">153_Feed</strain>
    </source>
</reference>
<dbReference type="GO" id="GO:0008168">
    <property type="term" value="F:methyltransferase activity"/>
    <property type="evidence" value="ECO:0007669"/>
    <property type="project" value="UniProtKB-KW"/>
</dbReference>
<organism evidence="5 6">
    <name type="scientific">Thermophilibacter provencensis</name>
    <dbReference type="NCBI Taxonomy" id="1852386"/>
    <lineage>
        <taxon>Bacteria</taxon>
        <taxon>Bacillati</taxon>
        <taxon>Actinomycetota</taxon>
        <taxon>Coriobacteriia</taxon>
        <taxon>Coriobacteriales</taxon>
        <taxon>Atopobiaceae</taxon>
        <taxon>Thermophilibacter</taxon>
    </lineage>
</organism>
<feature type="domain" description="DNA methylase N-4/N-6" evidence="4">
    <location>
        <begin position="29"/>
        <end position="333"/>
    </location>
</feature>
<dbReference type="EC" id="2.1.1.-" evidence="3"/>
<reference evidence="6" key="2">
    <citation type="submission" date="2023-06" db="EMBL/GenBank/DDBJ databases">
        <title>Identification and characterization of horizontal gene transfer across gut microbiota members of farm animals based on homology search.</title>
        <authorList>
            <person name="Zeman M."/>
            <person name="Kubasova T."/>
            <person name="Jahodarova E."/>
            <person name="Nykrynova M."/>
            <person name="Rychlik I."/>
        </authorList>
    </citation>
    <scope>NUCLEOTIDE SEQUENCE [LARGE SCALE GENOMIC DNA]</scope>
    <source>
        <strain evidence="6">153_Feed</strain>
    </source>
</reference>
<gene>
    <name evidence="5" type="ORF">QUW25_03640</name>
</gene>
<evidence type="ECO:0000256" key="1">
    <source>
        <dbReference type="ARBA" id="ARBA00022603"/>
    </source>
</evidence>
<dbReference type="InterPro" id="IPR001091">
    <property type="entry name" value="RM_Methyltransferase"/>
</dbReference>
<dbReference type="Pfam" id="PF01555">
    <property type="entry name" value="N6_N4_Mtase"/>
    <property type="match status" value="1"/>
</dbReference>
<dbReference type="SUPFAM" id="SSF53335">
    <property type="entry name" value="S-adenosyl-L-methionine-dependent methyltransferases"/>
    <property type="match status" value="1"/>
</dbReference>
<accession>A0ABT7V458</accession>
<evidence type="ECO:0000313" key="5">
    <source>
        <dbReference type="EMBL" id="MDM8270774.1"/>
    </source>
</evidence>
<dbReference type="InterPro" id="IPR002941">
    <property type="entry name" value="DNA_methylase_N4/N6"/>
</dbReference>
<comment type="caution">
    <text evidence="5">The sequence shown here is derived from an EMBL/GenBank/DDBJ whole genome shotgun (WGS) entry which is preliminary data.</text>
</comment>
<reference evidence="5 6" key="1">
    <citation type="submission" date="2023-06" db="EMBL/GenBank/DDBJ databases">
        <title>Identification and characterization of horizontal gene transfer across gut microbiota members of farm animals based on homology search.</title>
        <authorList>
            <person name="Schwarzerova J."/>
            <person name="Nykrynova M."/>
            <person name="Jureckova K."/>
            <person name="Cejkova D."/>
            <person name="Rychlik I."/>
        </authorList>
    </citation>
    <scope>NUCLEOTIDE SEQUENCE [LARGE SCALE GENOMIC DNA]</scope>
    <source>
        <strain evidence="5 6">153_Feed</strain>
    </source>
</reference>
<evidence type="ECO:0000259" key="4">
    <source>
        <dbReference type="Pfam" id="PF01555"/>
    </source>
</evidence>
<keyword evidence="1 5" id="KW-0489">Methyltransferase</keyword>
<evidence type="ECO:0000256" key="3">
    <source>
        <dbReference type="RuleBase" id="RU362026"/>
    </source>
</evidence>
<dbReference type="PRINTS" id="PR00508">
    <property type="entry name" value="S21N4MTFRASE"/>
</dbReference>
<proteinExistence type="inferred from homology"/>
<sequence length="356" mass="39936">MNNNINGTLFSLHYGNVSEVYSQWPAPDLIISDGAYGVRGFRGDTTDAAGLVDWYKPHVLAWAKAAKPSTSLWFWNTEVGWATVHPLLLATGWEYVQLAVWDKGLAHIAGNVNGKTIRQLPVVTEVSALYRRKIYLQTGDGQTLGAKEWLRAEWQRSGLPLCKSNEACEVKNAATRKYLTADWLWYWPPGEAVEKMADYCTRHGKKTTWPYFSLDGIHNVTARDWDALRSVWNHRNGITNVWSRPPLADSERLKGTMERSAPRTYKPTKLSSAHLNQKPLDLMLTQVAATTNEGSVVWEPFGGLASASVAAVLLGRHAYAAEIDKTFVNLAKERLIEANESLQNNGVYNFREEKSE</sequence>
<dbReference type="Gene3D" id="3.40.50.150">
    <property type="entry name" value="Vaccinia Virus protein VP39"/>
    <property type="match status" value="1"/>
</dbReference>
<evidence type="ECO:0000313" key="6">
    <source>
        <dbReference type="Proteomes" id="UP001529256"/>
    </source>
</evidence>
<evidence type="ECO:0000256" key="2">
    <source>
        <dbReference type="ARBA" id="ARBA00022679"/>
    </source>
</evidence>
<protein>
    <recommendedName>
        <fullName evidence="3">Methyltransferase</fullName>
        <ecNumber evidence="3">2.1.1.-</ecNumber>
    </recommendedName>
</protein>
<dbReference type="InterPro" id="IPR029063">
    <property type="entry name" value="SAM-dependent_MTases_sf"/>
</dbReference>
<dbReference type="EMBL" id="JAUDEA010000004">
    <property type="protein sequence ID" value="MDM8270774.1"/>
    <property type="molecule type" value="Genomic_DNA"/>
</dbReference>
<keyword evidence="6" id="KW-1185">Reference proteome</keyword>
<comment type="similarity">
    <text evidence="3">Belongs to the N(4)/N(6)-methyltransferase family.</text>
</comment>
<dbReference type="GO" id="GO:0032259">
    <property type="term" value="P:methylation"/>
    <property type="evidence" value="ECO:0007669"/>
    <property type="project" value="UniProtKB-KW"/>
</dbReference>
<dbReference type="RefSeq" id="WP_289510873.1">
    <property type="nucleotide sequence ID" value="NZ_JAUDEA010000004.1"/>
</dbReference>